<keyword evidence="1" id="KW-1133">Transmembrane helix</keyword>
<accession>A0A9W6LTT5</accession>
<feature type="transmembrane region" description="Helical" evidence="1">
    <location>
        <begin position="15"/>
        <end position="38"/>
    </location>
</feature>
<evidence type="ECO:0000313" key="3">
    <source>
        <dbReference type="EMBL" id="GLI94973.1"/>
    </source>
</evidence>
<evidence type="ECO:0000259" key="2">
    <source>
        <dbReference type="Pfam" id="PF21742"/>
    </source>
</evidence>
<comment type="caution">
    <text evidence="3">The sequence shown here is derived from an EMBL/GenBank/DDBJ whole genome shotgun (WGS) entry which is preliminary data.</text>
</comment>
<feature type="transmembrane region" description="Helical" evidence="1">
    <location>
        <begin position="59"/>
        <end position="79"/>
    </location>
</feature>
<gene>
    <name evidence="3" type="ORF">LMG27198_39650</name>
</gene>
<sequence length="81" mass="9364">MEPAVLKHLLLISTLINYAIVTVWFLVFIYAHEALYRLHTRWFRLSPPDFDRIHYSAMAIYKVGVLLLNLVPLIALIIAGD</sequence>
<protein>
    <recommendedName>
        <fullName evidence="2">DUF6868 domain-containing protein</fullName>
    </recommendedName>
</protein>
<feature type="domain" description="DUF6868" evidence="2">
    <location>
        <begin position="1"/>
        <end position="79"/>
    </location>
</feature>
<proteinExistence type="predicted"/>
<evidence type="ECO:0000256" key="1">
    <source>
        <dbReference type="SAM" id="Phobius"/>
    </source>
</evidence>
<dbReference type="InterPro" id="IPR049220">
    <property type="entry name" value="DUF6868"/>
</dbReference>
<dbReference type="Proteomes" id="UP001144323">
    <property type="component" value="Unassembled WGS sequence"/>
</dbReference>
<evidence type="ECO:0000313" key="4">
    <source>
        <dbReference type="Proteomes" id="UP001144323"/>
    </source>
</evidence>
<dbReference type="Pfam" id="PF21742">
    <property type="entry name" value="DUF6868"/>
    <property type="match status" value="1"/>
</dbReference>
<keyword evidence="1" id="KW-0812">Transmembrane</keyword>
<dbReference type="EMBL" id="BSEC01000001">
    <property type="protein sequence ID" value="GLI94973.1"/>
    <property type="molecule type" value="Genomic_DNA"/>
</dbReference>
<organism evidence="3 4">
    <name type="scientific">Methylocystis echinoides</name>
    <dbReference type="NCBI Taxonomy" id="29468"/>
    <lineage>
        <taxon>Bacteria</taxon>
        <taxon>Pseudomonadati</taxon>
        <taxon>Pseudomonadota</taxon>
        <taxon>Alphaproteobacteria</taxon>
        <taxon>Hyphomicrobiales</taxon>
        <taxon>Methylocystaceae</taxon>
        <taxon>Methylocystis</taxon>
    </lineage>
</organism>
<keyword evidence="4" id="KW-1185">Reference proteome</keyword>
<dbReference type="AlphaFoldDB" id="A0A9W6LTT5"/>
<keyword evidence="1" id="KW-0472">Membrane</keyword>
<reference evidence="3" key="1">
    <citation type="journal article" date="2023" name="Int. J. Syst. Evol. Microbiol.">
        <title>Methylocystis iwaonis sp. nov., a type II methane-oxidizing bacterium from surface soil of a rice paddy field in Japan, and emended description of the genus Methylocystis (ex Whittenbury et al. 1970) Bowman et al. 1993.</title>
        <authorList>
            <person name="Kaise H."/>
            <person name="Sawadogo J.B."/>
            <person name="Alam M.S."/>
            <person name="Ueno C."/>
            <person name="Dianou D."/>
            <person name="Shinjo R."/>
            <person name="Asakawa S."/>
        </authorList>
    </citation>
    <scope>NUCLEOTIDE SEQUENCE</scope>
    <source>
        <strain evidence="3">LMG27198</strain>
    </source>
</reference>
<dbReference type="RefSeq" id="WP_349775557.1">
    <property type="nucleotide sequence ID" value="NZ_BSEC01000001.1"/>
</dbReference>
<name>A0A9W6LTT5_9HYPH</name>